<evidence type="ECO:0000313" key="9">
    <source>
        <dbReference type="Proteomes" id="UP001501842"/>
    </source>
</evidence>
<feature type="domain" description="EamA" evidence="7">
    <location>
        <begin position="20"/>
        <end position="143"/>
    </location>
</feature>
<keyword evidence="4 6" id="KW-1133">Transmembrane helix</keyword>
<feature type="transmembrane region" description="Helical" evidence="6">
    <location>
        <begin position="272"/>
        <end position="290"/>
    </location>
</feature>
<comment type="caution">
    <text evidence="8">The sequence shown here is derived from an EMBL/GenBank/DDBJ whole genome shotgun (WGS) entry which is preliminary data.</text>
</comment>
<evidence type="ECO:0000313" key="8">
    <source>
        <dbReference type="EMBL" id="GAA2732478.1"/>
    </source>
</evidence>
<evidence type="ECO:0000259" key="7">
    <source>
        <dbReference type="Pfam" id="PF00892"/>
    </source>
</evidence>
<dbReference type="PANTHER" id="PTHR32322">
    <property type="entry name" value="INNER MEMBRANE TRANSPORTER"/>
    <property type="match status" value="1"/>
</dbReference>
<evidence type="ECO:0000256" key="1">
    <source>
        <dbReference type="ARBA" id="ARBA00004141"/>
    </source>
</evidence>
<feature type="transmembrane region" description="Helical" evidence="6">
    <location>
        <begin position="74"/>
        <end position="94"/>
    </location>
</feature>
<comment type="subcellular location">
    <subcellularLocation>
        <location evidence="1">Membrane</location>
        <topology evidence="1">Multi-pass membrane protein</topology>
    </subcellularLocation>
</comment>
<feature type="transmembrane region" description="Helical" evidence="6">
    <location>
        <begin position="127"/>
        <end position="146"/>
    </location>
</feature>
<dbReference type="Proteomes" id="UP001501842">
    <property type="component" value="Unassembled WGS sequence"/>
</dbReference>
<keyword evidence="3 6" id="KW-0812">Transmembrane</keyword>
<feature type="transmembrane region" description="Helical" evidence="6">
    <location>
        <begin position="152"/>
        <end position="172"/>
    </location>
</feature>
<dbReference type="InterPro" id="IPR037185">
    <property type="entry name" value="EmrE-like"/>
</dbReference>
<dbReference type="InterPro" id="IPR000620">
    <property type="entry name" value="EamA_dom"/>
</dbReference>
<protein>
    <submittedName>
        <fullName evidence="8">EamA family transporter</fullName>
    </submittedName>
</protein>
<feature type="transmembrane region" description="Helical" evidence="6">
    <location>
        <begin position="100"/>
        <end position="120"/>
    </location>
</feature>
<accession>A0ABN3UGN7</accession>
<feature type="transmembrane region" description="Helical" evidence="6">
    <location>
        <begin position="184"/>
        <end position="205"/>
    </location>
</feature>
<dbReference type="InterPro" id="IPR050638">
    <property type="entry name" value="AA-Vitamin_Transporters"/>
</dbReference>
<comment type="similarity">
    <text evidence="2">Belongs to the EamA transporter family.</text>
</comment>
<sequence>MDTAPRTAPVQGTLGVTALTAAVPISWGSTYLVTTEFLPPGHPLVSGVIRALPAGLILLAVTRKLPHGKWLWRSLLLGTLNIGALFALLFVAAYRLPGGVAATLGAVQPLIVVGLAFLLLGEKPTRWRIGWGLAGVAGVGLIVLRGQVSFDLLGVLAGLAAPGAMAGGLVLTKLWGRPEGVGPAAFAGWQLTAGGLVLLPLALAVEGLPPALDLRAIGGYAWLSVVGALLAYPIWFRGLGRLPVVAVSFLSLISPLVATILGRVFLGESLTPWQGVGFVLALTAISAAQLSPDTVRGLIRTPATAKGE</sequence>
<dbReference type="EMBL" id="BAAATZ010000021">
    <property type="protein sequence ID" value="GAA2732478.1"/>
    <property type="molecule type" value="Genomic_DNA"/>
</dbReference>
<dbReference type="Pfam" id="PF00892">
    <property type="entry name" value="EamA"/>
    <property type="match status" value="2"/>
</dbReference>
<organism evidence="8 9">
    <name type="scientific">Actinocorallia aurantiaca</name>
    <dbReference type="NCBI Taxonomy" id="46204"/>
    <lineage>
        <taxon>Bacteria</taxon>
        <taxon>Bacillati</taxon>
        <taxon>Actinomycetota</taxon>
        <taxon>Actinomycetes</taxon>
        <taxon>Streptosporangiales</taxon>
        <taxon>Thermomonosporaceae</taxon>
        <taxon>Actinocorallia</taxon>
    </lineage>
</organism>
<keyword evidence="5 6" id="KW-0472">Membrane</keyword>
<feature type="transmembrane region" description="Helical" evidence="6">
    <location>
        <begin position="12"/>
        <end position="32"/>
    </location>
</feature>
<dbReference type="PANTHER" id="PTHR32322:SF2">
    <property type="entry name" value="EAMA DOMAIN-CONTAINING PROTEIN"/>
    <property type="match status" value="1"/>
</dbReference>
<evidence type="ECO:0000256" key="3">
    <source>
        <dbReference type="ARBA" id="ARBA00022692"/>
    </source>
</evidence>
<feature type="transmembrane region" description="Helical" evidence="6">
    <location>
        <begin position="44"/>
        <end position="62"/>
    </location>
</feature>
<dbReference type="RefSeq" id="WP_344453360.1">
    <property type="nucleotide sequence ID" value="NZ_BAAATZ010000021.1"/>
</dbReference>
<evidence type="ECO:0000256" key="2">
    <source>
        <dbReference type="ARBA" id="ARBA00007362"/>
    </source>
</evidence>
<feature type="domain" description="EamA" evidence="7">
    <location>
        <begin position="153"/>
        <end position="285"/>
    </location>
</feature>
<evidence type="ECO:0000256" key="4">
    <source>
        <dbReference type="ARBA" id="ARBA00022989"/>
    </source>
</evidence>
<gene>
    <name evidence="8" type="ORF">GCM10010439_50330</name>
</gene>
<keyword evidence="9" id="KW-1185">Reference proteome</keyword>
<evidence type="ECO:0000256" key="6">
    <source>
        <dbReference type="SAM" id="Phobius"/>
    </source>
</evidence>
<evidence type="ECO:0000256" key="5">
    <source>
        <dbReference type="ARBA" id="ARBA00023136"/>
    </source>
</evidence>
<name>A0ABN3UGN7_9ACTN</name>
<feature type="transmembrane region" description="Helical" evidence="6">
    <location>
        <begin position="242"/>
        <end position="266"/>
    </location>
</feature>
<dbReference type="SUPFAM" id="SSF103481">
    <property type="entry name" value="Multidrug resistance efflux transporter EmrE"/>
    <property type="match status" value="2"/>
</dbReference>
<reference evidence="8 9" key="1">
    <citation type="journal article" date="2019" name="Int. J. Syst. Evol. Microbiol.">
        <title>The Global Catalogue of Microorganisms (GCM) 10K type strain sequencing project: providing services to taxonomists for standard genome sequencing and annotation.</title>
        <authorList>
            <consortium name="The Broad Institute Genomics Platform"/>
            <consortium name="The Broad Institute Genome Sequencing Center for Infectious Disease"/>
            <person name="Wu L."/>
            <person name="Ma J."/>
        </authorList>
    </citation>
    <scope>NUCLEOTIDE SEQUENCE [LARGE SCALE GENOMIC DNA]</scope>
    <source>
        <strain evidence="8 9">JCM 8201</strain>
    </source>
</reference>
<feature type="transmembrane region" description="Helical" evidence="6">
    <location>
        <begin position="217"/>
        <end position="235"/>
    </location>
</feature>
<proteinExistence type="inferred from homology"/>